<dbReference type="Proteomes" id="UP000275719">
    <property type="component" value="Unassembled WGS sequence"/>
</dbReference>
<dbReference type="PANTHER" id="PTHR38471">
    <property type="entry name" value="FOUR HELIX BUNDLE PROTEIN"/>
    <property type="match status" value="1"/>
</dbReference>
<dbReference type="RefSeq" id="WP_125017820.1">
    <property type="nucleotide sequence ID" value="NZ_RQVQ01000007.1"/>
</dbReference>
<protein>
    <submittedName>
        <fullName evidence="1">Four helix bundle protein</fullName>
    </submittedName>
</protein>
<organism evidence="1 2">
    <name type="scientific">Paenimyroides tangerinum</name>
    <dbReference type="NCBI Taxonomy" id="2488728"/>
    <lineage>
        <taxon>Bacteria</taxon>
        <taxon>Pseudomonadati</taxon>
        <taxon>Bacteroidota</taxon>
        <taxon>Flavobacteriia</taxon>
        <taxon>Flavobacteriales</taxon>
        <taxon>Flavobacteriaceae</taxon>
        <taxon>Paenimyroides</taxon>
    </lineage>
</organism>
<dbReference type="Pfam" id="PF05635">
    <property type="entry name" value="23S_rRNA_IVP"/>
    <property type="match status" value="1"/>
</dbReference>
<dbReference type="OrthoDB" id="9811959at2"/>
<dbReference type="PANTHER" id="PTHR38471:SF2">
    <property type="entry name" value="FOUR HELIX BUNDLE PROTEIN"/>
    <property type="match status" value="1"/>
</dbReference>
<name>A0A3P3WD92_9FLAO</name>
<accession>A0A3P3WD92</accession>
<comment type="caution">
    <text evidence="1">The sequence shown here is derived from an EMBL/GenBank/DDBJ whole genome shotgun (WGS) entry which is preliminary data.</text>
</comment>
<sequence length="120" mass="13951">MSLGKRHNYKNLKIWQLGLEIAHIISDILEKFPSHEKFSLNSQISRCSISIPSNIAEGSSRSDKSFSHFLDISLGSSFELLTQLHIAKYRNYINQELFNTLENKIEEFQRMTMAFQNNLK</sequence>
<evidence type="ECO:0000313" key="1">
    <source>
        <dbReference type="EMBL" id="RRJ92026.1"/>
    </source>
</evidence>
<dbReference type="InterPro" id="IPR012657">
    <property type="entry name" value="23S_rRNA-intervening_sequence"/>
</dbReference>
<proteinExistence type="predicted"/>
<dbReference type="SUPFAM" id="SSF158446">
    <property type="entry name" value="IVS-encoded protein-like"/>
    <property type="match status" value="1"/>
</dbReference>
<dbReference type="AlphaFoldDB" id="A0A3P3WD92"/>
<evidence type="ECO:0000313" key="2">
    <source>
        <dbReference type="Proteomes" id="UP000275719"/>
    </source>
</evidence>
<dbReference type="CDD" id="cd16377">
    <property type="entry name" value="23S_rRNA_IVP_like"/>
    <property type="match status" value="1"/>
</dbReference>
<gene>
    <name evidence="1" type="ORF">EG240_04370</name>
</gene>
<dbReference type="Gene3D" id="1.20.1440.60">
    <property type="entry name" value="23S rRNA-intervening sequence"/>
    <property type="match status" value="1"/>
</dbReference>
<dbReference type="NCBIfam" id="TIGR02436">
    <property type="entry name" value="four helix bundle protein"/>
    <property type="match status" value="1"/>
</dbReference>
<dbReference type="EMBL" id="RQVQ01000007">
    <property type="protein sequence ID" value="RRJ92026.1"/>
    <property type="molecule type" value="Genomic_DNA"/>
</dbReference>
<keyword evidence="2" id="KW-1185">Reference proteome</keyword>
<reference evidence="1 2" key="1">
    <citation type="submission" date="2018-11" db="EMBL/GenBank/DDBJ databases">
        <title>Flavobacterium sp. nov., YIM 102701-2 draft genome.</title>
        <authorList>
            <person name="Li G."/>
            <person name="Jiang Y."/>
        </authorList>
    </citation>
    <scope>NUCLEOTIDE SEQUENCE [LARGE SCALE GENOMIC DNA]</scope>
    <source>
        <strain evidence="1 2">YIM 102701-2</strain>
    </source>
</reference>
<dbReference type="InterPro" id="IPR036583">
    <property type="entry name" value="23S_rRNA_IVS_sf"/>
</dbReference>